<gene>
    <name evidence="1" type="ORF">GGR95_000552</name>
</gene>
<sequence>MTLARNAAETISLQAFGWLVGNEELLPIFLGATGASEEDMRKAAHDPEFLGSVLEFIMMDDAWVIACCDANGLAYERLAEARMSLPGGGDIHWT</sequence>
<dbReference type="RefSeq" id="WP_184562481.1">
    <property type="nucleotide sequence ID" value="NZ_JACIEI010000001.1"/>
</dbReference>
<dbReference type="InterPro" id="IPR021955">
    <property type="entry name" value="DUF3572"/>
</dbReference>
<dbReference type="Pfam" id="PF12096">
    <property type="entry name" value="DUF3572"/>
    <property type="match status" value="1"/>
</dbReference>
<dbReference type="AlphaFoldDB" id="A0A7W6E1D6"/>
<comment type="caution">
    <text evidence="1">The sequence shown here is derived from an EMBL/GenBank/DDBJ whole genome shotgun (WGS) entry which is preliminary data.</text>
</comment>
<evidence type="ECO:0008006" key="3">
    <source>
        <dbReference type="Google" id="ProtNLM"/>
    </source>
</evidence>
<proteinExistence type="predicted"/>
<dbReference type="Proteomes" id="UP000530268">
    <property type="component" value="Unassembled WGS sequence"/>
</dbReference>
<dbReference type="EMBL" id="JACIEI010000001">
    <property type="protein sequence ID" value="MBB3992933.1"/>
    <property type="molecule type" value="Genomic_DNA"/>
</dbReference>
<protein>
    <recommendedName>
        <fullName evidence="3">DUF3572 family protein</fullName>
    </recommendedName>
</protein>
<organism evidence="1 2">
    <name type="scientific">Sulfitobacter undariae</name>
    <dbReference type="NCBI Taxonomy" id="1563671"/>
    <lineage>
        <taxon>Bacteria</taxon>
        <taxon>Pseudomonadati</taxon>
        <taxon>Pseudomonadota</taxon>
        <taxon>Alphaproteobacteria</taxon>
        <taxon>Rhodobacterales</taxon>
        <taxon>Roseobacteraceae</taxon>
        <taxon>Sulfitobacter</taxon>
    </lineage>
</organism>
<evidence type="ECO:0000313" key="2">
    <source>
        <dbReference type="Proteomes" id="UP000530268"/>
    </source>
</evidence>
<evidence type="ECO:0000313" key="1">
    <source>
        <dbReference type="EMBL" id="MBB3992933.1"/>
    </source>
</evidence>
<keyword evidence="2" id="KW-1185">Reference proteome</keyword>
<reference evidence="1 2" key="1">
    <citation type="submission" date="2020-08" db="EMBL/GenBank/DDBJ databases">
        <title>Genomic Encyclopedia of Type Strains, Phase IV (KMG-IV): sequencing the most valuable type-strain genomes for metagenomic binning, comparative biology and taxonomic classification.</title>
        <authorList>
            <person name="Goeker M."/>
        </authorList>
    </citation>
    <scope>NUCLEOTIDE SEQUENCE [LARGE SCALE GENOMIC DNA]</scope>
    <source>
        <strain evidence="1 2">DSM 102234</strain>
    </source>
</reference>
<name>A0A7W6E1D6_9RHOB</name>
<accession>A0A7W6E1D6</accession>